<reference evidence="2 3" key="1">
    <citation type="submission" date="2020-04" db="EMBL/GenBank/DDBJ databases">
        <title>Flammeovirga sp. SR4, a novel species isolated from seawater.</title>
        <authorList>
            <person name="Wang X."/>
        </authorList>
    </citation>
    <scope>NUCLEOTIDE SEQUENCE [LARGE SCALE GENOMIC DNA]</scope>
    <source>
        <strain evidence="2 3">ATCC 23126</strain>
    </source>
</reference>
<organism evidence="2 3">
    <name type="scientific">Flammeovirga aprica JL-4</name>
    <dbReference type="NCBI Taxonomy" id="694437"/>
    <lineage>
        <taxon>Bacteria</taxon>
        <taxon>Pseudomonadati</taxon>
        <taxon>Bacteroidota</taxon>
        <taxon>Cytophagia</taxon>
        <taxon>Cytophagales</taxon>
        <taxon>Flammeovirgaceae</taxon>
        <taxon>Flammeovirga</taxon>
    </lineage>
</organism>
<feature type="domain" description="Transposase IS30-like HTH" evidence="1">
    <location>
        <begin position="96"/>
        <end position="137"/>
    </location>
</feature>
<proteinExistence type="predicted"/>
<dbReference type="InterPro" id="IPR051917">
    <property type="entry name" value="Transposase-Integrase"/>
</dbReference>
<dbReference type="RefSeq" id="WP_169655655.1">
    <property type="nucleotide sequence ID" value="NZ_JABANE010000010.1"/>
</dbReference>
<name>A0A7X9P2S9_9BACT</name>
<sequence>MKSQNKAISPEIETTLFQIIKNELEIYMASEKKRKREELLSLQRKKSHDLKSIIHSQETFSWSDQRTKALETNKLKLIAQLSEIELELDLLEKRQPHLTIVHRKYLQILLDAGISKTKIAEALNVHISTIYREIKRNAKHQKYQAIKAHQFAKTRKKVVGSMSKTKPRKTSFTFRTKYFLYAERREIFWRSDSSRERRKYKFVFQKKGFKYHIYALRLSLPKLYHFKNDWQYFQLLIEYPEVIFQPVKKNQKNIKTLVSENVILPVILREVYSIVA</sequence>
<evidence type="ECO:0000313" key="3">
    <source>
        <dbReference type="Proteomes" id="UP000576082"/>
    </source>
</evidence>
<evidence type="ECO:0000259" key="1">
    <source>
        <dbReference type="Pfam" id="PF13936"/>
    </source>
</evidence>
<dbReference type="Proteomes" id="UP000576082">
    <property type="component" value="Unassembled WGS sequence"/>
</dbReference>
<dbReference type="PANTHER" id="PTHR10948">
    <property type="entry name" value="TRANSPOSASE"/>
    <property type="match status" value="1"/>
</dbReference>
<dbReference type="Gene3D" id="1.10.10.60">
    <property type="entry name" value="Homeodomain-like"/>
    <property type="match status" value="1"/>
</dbReference>
<protein>
    <submittedName>
        <fullName evidence="2">Helix-turn-helix domain-containing protein</fullName>
    </submittedName>
</protein>
<dbReference type="PANTHER" id="PTHR10948:SF23">
    <property type="entry name" value="TRANSPOSASE INSI FOR INSERTION SEQUENCE ELEMENT IS30A-RELATED"/>
    <property type="match status" value="1"/>
</dbReference>
<dbReference type="GO" id="GO:0004803">
    <property type="term" value="F:transposase activity"/>
    <property type="evidence" value="ECO:0007669"/>
    <property type="project" value="TreeGrafter"/>
</dbReference>
<dbReference type="GO" id="GO:0032196">
    <property type="term" value="P:transposition"/>
    <property type="evidence" value="ECO:0007669"/>
    <property type="project" value="TreeGrafter"/>
</dbReference>
<keyword evidence="3" id="KW-1185">Reference proteome</keyword>
<dbReference type="InterPro" id="IPR025246">
    <property type="entry name" value="IS30-like_HTH"/>
</dbReference>
<gene>
    <name evidence="2" type="ORF">HHU12_05240</name>
</gene>
<accession>A0A7X9P2S9</accession>
<dbReference type="EMBL" id="JABANE010000010">
    <property type="protein sequence ID" value="NME67362.1"/>
    <property type="molecule type" value="Genomic_DNA"/>
</dbReference>
<dbReference type="AlphaFoldDB" id="A0A7X9P2S9"/>
<comment type="caution">
    <text evidence="2">The sequence shown here is derived from an EMBL/GenBank/DDBJ whole genome shotgun (WGS) entry which is preliminary data.</text>
</comment>
<dbReference type="Pfam" id="PF13936">
    <property type="entry name" value="HTH_38"/>
    <property type="match status" value="1"/>
</dbReference>
<dbReference type="GO" id="GO:0005829">
    <property type="term" value="C:cytosol"/>
    <property type="evidence" value="ECO:0007669"/>
    <property type="project" value="TreeGrafter"/>
</dbReference>
<evidence type="ECO:0000313" key="2">
    <source>
        <dbReference type="EMBL" id="NME67362.1"/>
    </source>
</evidence>